<proteinExistence type="predicted"/>
<dbReference type="InterPro" id="IPR012337">
    <property type="entry name" value="RNaseH-like_sf"/>
</dbReference>
<feature type="domain" description="Integrase catalytic" evidence="1">
    <location>
        <begin position="1"/>
        <end position="79"/>
    </location>
</feature>
<evidence type="ECO:0000313" key="3">
    <source>
        <dbReference type="Proteomes" id="UP000663824"/>
    </source>
</evidence>
<organism evidence="2 3">
    <name type="scientific">Rotaria magnacalcarata</name>
    <dbReference type="NCBI Taxonomy" id="392030"/>
    <lineage>
        <taxon>Eukaryota</taxon>
        <taxon>Metazoa</taxon>
        <taxon>Spiralia</taxon>
        <taxon>Gnathifera</taxon>
        <taxon>Rotifera</taxon>
        <taxon>Eurotatoria</taxon>
        <taxon>Bdelloidea</taxon>
        <taxon>Philodinida</taxon>
        <taxon>Philodinidae</taxon>
        <taxon>Rotaria</taxon>
    </lineage>
</organism>
<dbReference type="InterPro" id="IPR001584">
    <property type="entry name" value="Integrase_cat-core"/>
</dbReference>
<reference evidence="2" key="1">
    <citation type="submission" date="2021-02" db="EMBL/GenBank/DDBJ databases">
        <authorList>
            <person name="Nowell W R."/>
        </authorList>
    </citation>
    <scope>NUCLEOTIDE SEQUENCE</scope>
</reference>
<dbReference type="GO" id="GO:0015074">
    <property type="term" value="P:DNA integration"/>
    <property type="evidence" value="ECO:0007669"/>
    <property type="project" value="InterPro"/>
</dbReference>
<name>A0A816XIX0_9BILA</name>
<dbReference type="Gene3D" id="3.30.420.10">
    <property type="entry name" value="Ribonuclease H-like superfamily/Ribonuclease H"/>
    <property type="match status" value="1"/>
</dbReference>
<accession>A0A816XIX0</accession>
<evidence type="ECO:0000259" key="1">
    <source>
        <dbReference type="PROSITE" id="PS50994"/>
    </source>
</evidence>
<dbReference type="GO" id="GO:0003676">
    <property type="term" value="F:nucleic acid binding"/>
    <property type="evidence" value="ECO:0007669"/>
    <property type="project" value="InterPro"/>
</dbReference>
<dbReference type="SUPFAM" id="SSF53098">
    <property type="entry name" value="Ribonuclease H-like"/>
    <property type="match status" value="1"/>
</dbReference>
<dbReference type="Proteomes" id="UP000663824">
    <property type="component" value="Unassembled WGS sequence"/>
</dbReference>
<feature type="non-terminal residue" evidence="2">
    <location>
        <position position="1"/>
    </location>
</feature>
<evidence type="ECO:0000313" key="2">
    <source>
        <dbReference type="EMBL" id="CAF2147438.1"/>
    </source>
</evidence>
<sequence length="380" mass="42229">DLKITWANLIIINGRPRHPQTQGLVERGNQTLESALGKWMQSNNRSDWSKGLAPVTYAINTSSAQTIKKSPYEVVFGQKPRCDTEMWQVLSDQGILNEDELPLDFIGLLNECDNATSVVEVAISSDATKSPASQVQSLQTTANSYLPTAPSPAVHISPRTKKRRRARLFSNDQVTYIDKGKAMRYSLLRECFMLVISLDEATDTEDATLVTNHTQIRAEAEVSYMANIAKRQKLFNDVVHQNEYKVGDLVGLKIDKVDRTNVTPRVLPCKIISVQVASNDMDTYQLCTTTAILFSRFQVLDLLNLSKCNFRDLRDVDSTTLPTMTFIQACKAYVSAGLITPTEACNCNGKCSTKKCRCRAAKVQCGTKCHSSKTKPCSNV</sequence>
<dbReference type="PROSITE" id="PS50994">
    <property type="entry name" value="INTEGRASE"/>
    <property type="match status" value="1"/>
</dbReference>
<gene>
    <name evidence="2" type="ORF">MBJ925_LOCUS30660</name>
</gene>
<dbReference type="InterPro" id="IPR036397">
    <property type="entry name" value="RNaseH_sf"/>
</dbReference>
<comment type="caution">
    <text evidence="2">The sequence shown here is derived from an EMBL/GenBank/DDBJ whole genome shotgun (WGS) entry which is preliminary data.</text>
</comment>
<dbReference type="EMBL" id="CAJNRE010016612">
    <property type="protein sequence ID" value="CAF2147438.1"/>
    <property type="molecule type" value="Genomic_DNA"/>
</dbReference>
<protein>
    <recommendedName>
        <fullName evidence="1">Integrase catalytic domain-containing protein</fullName>
    </recommendedName>
</protein>
<dbReference type="AlphaFoldDB" id="A0A816XIX0"/>